<reference evidence="1 2" key="1">
    <citation type="journal article" date="2020" name="BMC Genomics">
        <title>Intraspecific diversification of the crop wild relative Brassica cretica Lam. using demographic model selection.</title>
        <authorList>
            <person name="Kioukis A."/>
            <person name="Michalopoulou V.A."/>
            <person name="Briers L."/>
            <person name="Pirintsos S."/>
            <person name="Studholme D.J."/>
            <person name="Pavlidis P."/>
            <person name="Sarris P.F."/>
        </authorList>
    </citation>
    <scope>NUCLEOTIDE SEQUENCE [LARGE SCALE GENOMIC DNA]</scope>
    <source>
        <strain evidence="2">cv. PFS-1207/04</strain>
    </source>
</reference>
<comment type="caution">
    <text evidence="1">The sequence shown here is derived from an EMBL/GenBank/DDBJ whole genome shotgun (WGS) entry which is preliminary data.</text>
</comment>
<protein>
    <submittedName>
        <fullName evidence="1">Uncharacterized protein</fullName>
    </submittedName>
</protein>
<proteinExistence type="predicted"/>
<organism evidence="1 2">
    <name type="scientific">Brassica cretica</name>
    <name type="common">Mustard</name>
    <dbReference type="NCBI Taxonomy" id="69181"/>
    <lineage>
        <taxon>Eukaryota</taxon>
        <taxon>Viridiplantae</taxon>
        <taxon>Streptophyta</taxon>
        <taxon>Embryophyta</taxon>
        <taxon>Tracheophyta</taxon>
        <taxon>Spermatophyta</taxon>
        <taxon>Magnoliopsida</taxon>
        <taxon>eudicotyledons</taxon>
        <taxon>Gunneridae</taxon>
        <taxon>Pentapetalae</taxon>
        <taxon>rosids</taxon>
        <taxon>malvids</taxon>
        <taxon>Brassicales</taxon>
        <taxon>Brassicaceae</taxon>
        <taxon>Brassiceae</taxon>
        <taxon>Brassica</taxon>
    </lineage>
</organism>
<name>A0ABQ7E0W2_BRACR</name>
<keyword evidence="2" id="KW-1185">Reference proteome</keyword>
<gene>
    <name evidence="1" type="ORF">DY000_02031185</name>
</gene>
<dbReference type="EMBL" id="QGKV02000649">
    <property type="protein sequence ID" value="KAF3583065.1"/>
    <property type="molecule type" value="Genomic_DNA"/>
</dbReference>
<evidence type="ECO:0000313" key="2">
    <source>
        <dbReference type="Proteomes" id="UP000266723"/>
    </source>
</evidence>
<sequence>MATELGLTSVATWRPSRRPSRVRARSLRSYRACLELGRYMATEPFCRARSLRSD</sequence>
<evidence type="ECO:0000313" key="1">
    <source>
        <dbReference type="EMBL" id="KAF3583065.1"/>
    </source>
</evidence>
<dbReference type="Proteomes" id="UP000266723">
    <property type="component" value="Unassembled WGS sequence"/>
</dbReference>
<accession>A0ABQ7E0W2</accession>